<dbReference type="Pfam" id="PF00892">
    <property type="entry name" value="EamA"/>
    <property type="match status" value="1"/>
</dbReference>
<feature type="transmembrane region" description="Helical" evidence="1">
    <location>
        <begin position="56"/>
        <end position="74"/>
    </location>
</feature>
<feature type="transmembrane region" description="Helical" evidence="1">
    <location>
        <begin position="180"/>
        <end position="199"/>
    </location>
</feature>
<dbReference type="Proteomes" id="UP000002743">
    <property type="component" value="Chromosome"/>
</dbReference>
<dbReference type="HOGENOM" id="CLU_084182_0_0_4"/>
<evidence type="ECO:0000256" key="1">
    <source>
        <dbReference type="SAM" id="Phobius"/>
    </source>
</evidence>
<name>C6XCQ8_METGS</name>
<keyword evidence="4" id="KW-1185">Reference proteome</keyword>
<proteinExistence type="predicted"/>
<dbReference type="KEGG" id="mei:Msip34_1086"/>
<feature type="domain" description="EamA" evidence="2">
    <location>
        <begin position="30"/>
        <end position="157"/>
    </location>
</feature>
<feature type="transmembrane region" description="Helical" evidence="1">
    <location>
        <begin position="239"/>
        <end position="263"/>
    </location>
</feature>
<dbReference type="eggNOG" id="COG2510">
    <property type="taxonomic scope" value="Bacteria"/>
</dbReference>
<keyword evidence="1" id="KW-0472">Membrane</keyword>
<keyword evidence="1" id="KW-0812">Transmembrane</keyword>
<keyword evidence="1" id="KW-1133">Transmembrane helix</keyword>
<dbReference type="InterPro" id="IPR037185">
    <property type="entry name" value="EmrE-like"/>
</dbReference>
<feature type="transmembrane region" description="Helical" evidence="1">
    <location>
        <begin position="269"/>
        <end position="290"/>
    </location>
</feature>
<sequence>MTSTRIMSVVALPRHFIPQKRKLLFVEIAFVFGRLVFSILANVYQKKLSQHPLHPFFMVATSYVVLSVLALPFVPVVHAASLPQAFWGNVLLAAVLDVGGWMFMVMSLAKTDLSVFGPLNAYKVVISMLLAIVFLGEVPTLQGFAGVAIIVVGSFFLMPANGQREANRMLLLLKERGVQARFLSILLFSIGTLFLKNAVTDGGPLATLVFWSLLGLPLVMLANLLFIPASVKESTKTSLSHLPTIASIGVMIFIMQYCTLVLLSHMLVAYTLALFQMSMVLQVLVGYQVFKEKDILRKLIAAIVMMLGSLLVISA</sequence>
<evidence type="ECO:0000259" key="2">
    <source>
        <dbReference type="Pfam" id="PF00892"/>
    </source>
</evidence>
<feature type="transmembrane region" description="Helical" evidence="1">
    <location>
        <begin position="295"/>
        <end position="313"/>
    </location>
</feature>
<accession>C6XCQ8</accession>
<dbReference type="AlphaFoldDB" id="C6XCQ8"/>
<protein>
    <recommendedName>
        <fullName evidence="2">EamA domain-containing protein</fullName>
    </recommendedName>
</protein>
<feature type="transmembrane region" description="Helical" evidence="1">
    <location>
        <begin position="23"/>
        <end position="44"/>
    </location>
</feature>
<reference evidence="4" key="1">
    <citation type="submission" date="2009-07" db="EMBL/GenBank/DDBJ databases">
        <title>Complete sequence of chromosome of Methylovorus sp. SIP3-4.</title>
        <authorList>
            <person name="Lucas S."/>
            <person name="Copeland A."/>
            <person name="Lapidus A."/>
            <person name="Glavina del Rio T."/>
            <person name="Tice H."/>
            <person name="Bruce D."/>
            <person name="Goodwin L."/>
            <person name="Pitluck S."/>
            <person name="Clum A."/>
            <person name="Larimer F."/>
            <person name="Land M."/>
            <person name="Hauser L."/>
            <person name="Kyrpides N."/>
            <person name="Mikhailova N."/>
            <person name="Kayluzhnaya M."/>
            <person name="Chistoserdova L."/>
        </authorList>
    </citation>
    <scope>NUCLEOTIDE SEQUENCE [LARGE SCALE GENOMIC DNA]</scope>
    <source>
        <strain evidence="4">SIP3-4</strain>
    </source>
</reference>
<reference evidence="3 4" key="2">
    <citation type="journal article" date="2011" name="J. Bacteriol.">
        <title>Genomes of three methylotrophs from a single niche uncover genetic and metabolic divergence of Methylophilaceae.</title>
        <authorList>
            <person name="Lapidus A."/>
            <person name="Clum A."/>
            <person name="Labutti K."/>
            <person name="Kaluzhnaya M.G."/>
            <person name="Lim S."/>
            <person name="Beck D.A."/>
            <person name="Glavina Del Rio T."/>
            <person name="Nolan M."/>
            <person name="Mavromatis K."/>
            <person name="Huntemann M."/>
            <person name="Lucas S."/>
            <person name="Lidstrom M.E."/>
            <person name="Ivanova N."/>
            <person name="Chistoserdova L."/>
        </authorList>
    </citation>
    <scope>NUCLEOTIDE SEQUENCE [LARGE SCALE GENOMIC DNA]</scope>
    <source>
        <strain evidence="3 4">SIP3-4</strain>
    </source>
</reference>
<feature type="transmembrane region" description="Helical" evidence="1">
    <location>
        <begin position="86"/>
        <end position="106"/>
    </location>
</feature>
<gene>
    <name evidence="3" type="ordered locus">Msip34_1086</name>
</gene>
<feature type="transmembrane region" description="Helical" evidence="1">
    <location>
        <begin position="205"/>
        <end position="227"/>
    </location>
</feature>
<dbReference type="InterPro" id="IPR000620">
    <property type="entry name" value="EamA_dom"/>
</dbReference>
<dbReference type="GO" id="GO:0016020">
    <property type="term" value="C:membrane"/>
    <property type="evidence" value="ECO:0007669"/>
    <property type="project" value="InterPro"/>
</dbReference>
<feature type="transmembrane region" description="Helical" evidence="1">
    <location>
        <begin position="141"/>
        <end position="160"/>
    </location>
</feature>
<organism evidence="3 4">
    <name type="scientific">Methylovorus glucosotrophus (strain SIP3-4)</name>
    <dbReference type="NCBI Taxonomy" id="582744"/>
    <lineage>
        <taxon>Bacteria</taxon>
        <taxon>Pseudomonadati</taxon>
        <taxon>Pseudomonadota</taxon>
        <taxon>Betaproteobacteria</taxon>
        <taxon>Nitrosomonadales</taxon>
        <taxon>Methylophilaceae</taxon>
        <taxon>Methylovorus</taxon>
    </lineage>
</organism>
<evidence type="ECO:0000313" key="3">
    <source>
        <dbReference type="EMBL" id="ACT50333.1"/>
    </source>
</evidence>
<dbReference type="STRING" id="582744.Msip34_1086"/>
<dbReference type="EMBL" id="CP001674">
    <property type="protein sequence ID" value="ACT50333.1"/>
    <property type="molecule type" value="Genomic_DNA"/>
</dbReference>
<evidence type="ECO:0000313" key="4">
    <source>
        <dbReference type="Proteomes" id="UP000002743"/>
    </source>
</evidence>
<dbReference type="SUPFAM" id="SSF103481">
    <property type="entry name" value="Multidrug resistance efflux transporter EmrE"/>
    <property type="match status" value="2"/>
</dbReference>